<keyword evidence="3" id="KW-0808">Transferase</keyword>
<keyword evidence="4" id="KW-1185">Reference proteome</keyword>
<dbReference type="EC" id="2.3.1.-" evidence="3"/>
<evidence type="ECO:0000313" key="3">
    <source>
        <dbReference type="EMBL" id="MEE6263385.1"/>
    </source>
</evidence>
<name>A0ABU7S3L3_9ACTN</name>
<reference evidence="3 4" key="1">
    <citation type="submission" date="2024-01" db="EMBL/GenBank/DDBJ databases">
        <title>Genome insights into Plantactinospora sonchi sp. nov.</title>
        <authorList>
            <person name="Wang L."/>
        </authorList>
    </citation>
    <scope>NUCLEOTIDE SEQUENCE [LARGE SCALE GENOMIC DNA]</scope>
    <source>
        <strain evidence="3 4">NEAU-QY2</strain>
    </source>
</reference>
<protein>
    <submittedName>
        <fullName evidence="3">GNAT family N-acetyltransferase</fullName>
        <ecNumber evidence="3">2.3.1.-</ecNumber>
    </submittedName>
</protein>
<accession>A0ABU7S3L3</accession>
<proteinExistence type="predicted"/>
<sequence length="408" mass="43180">MGRAGAGTLTSGVGRGSVHRRVDLPTAGARVGAGGQTRSGGHEAGLPAGWDALAGPDDLFLTRRWLRVVEEGLTAPLRYLWLDRAGQVVAAVPAVLATVDVPWVLSRPDVILHNSLAAGLPDAAGFLAGLPGAAGPPDPADSGWSATGALMPGLVAGGRHLGHTRMLSGPATTAADLDRLLAALEQLATGWRAASVAFPYLDDRDDTLGGVLRGRGYRSFVSGRYSTLTVPADGFPGYLAALPRKRRVSVAAERRRIRSAGVVLTTRPLADVDLAVLARLEVALLRKHGIDWDPDRGAAILAAVAESFGQHAFVVQAYADGGLRGFVLVLAHADQWYCRQAGFDYPYQRRTRLPLYFELLFYHLVAEAAGAGVTTIHYGLGSTEAKRSRGCHVTDQRCWLRTLPGVPG</sequence>
<gene>
    <name evidence="2" type="ORF">V1633_09290</name>
    <name evidence="3" type="ORF">V1633_33400</name>
</gene>
<dbReference type="EMBL" id="JAZGQK010000006">
    <property type="protein sequence ID" value="MEE6258680.1"/>
    <property type="molecule type" value="Genomic_DNA"/>
</dbReference>
<dbReference type="InterPro" id="IPR016181">
    <property type="entry name" value="Acyl_CoA_acyltransferase"/>
</dbReference>
<dbReference type="RefSeq" id="WP_331213771.1">
    <property type="nucleotide sequence ID" value="NZ_JAZGQK010000006.1"/>
</dbReference>
<keyword evidence="3" id="KW-0012">Acyltransferase</keyword>
<dbReference type="Pfam" id="PF13480">
    <property type="entry name" value="Acetyltransf_6"/>
    <property type="match status" value="1"/>
</dbReference>
<dbReference type="InterPro" id="IPR038740">
    <property type="entry name" value="BioF2-like_GNAT_dom"/>
</dbReference>
<dbReference type="Proteomes" id="UP001332243">
    <property type="component" value="Unassembled WGS sequence"/>
</dbReference>
<dbReference type="EMBL" id="JAZGQK010000037">
    <property type="protein sequence ID" value="MEE6263385.1"/>
    <property type="molecule type" value="Genomic_DNA"/>
</dbReference>
<feature type="domain" description="BioF2-like acetyltransferase" evidence="1">
    <location>
        <begin position="244"/>
        <end position="387"/>
    </location>
</feature>
<evidence type="ECO:0000313" key="4">
    <source>
        <dbReference type="Proteomes" id="UP001332243"/>
    </source>
</evidence>
<organism evidence="3 4">
    <name type="scientific">Plantactinospora sonchi</name>
    <dbReference type="NCBI Taxonomy" id="1544735"/>
    <lineage>
        <taxon>Bacteria</taxon>
        <taxon>Bacillati</taxon>
        <taxon>Actinomycetota</taxon>
        <taxon>Actinomycetes</taxon>
        <taxon>Micromonosporales</taxon>
        <taxon>Micromonosporaceae</taxon>
        <taxon>Plantactinospora</taxon>
    </lineage>
</organism>
<dbReference type="GO" id="GO:0016746">
    <property type="term" value="F:acyltransferase activity"/>
    <property type="evidence" value="ECO:0007669"/>
    <property type="project" value="UniProtKB-KW"/>
</dbReference>
<dbReference type="SUPFAM" id="SSF55729">
    <property type="entry name" value="Acyl-CoA N-acyltransferases (Nat)"/>
    <property type="match status" value="1"/>
</dbReference>
<comment type="caution">
    <text evidence="3">The sequence shown here is derived from an EMBL/GenBank/DDBJ whole genome shotgun (WGS) entry which is preliminary data.</text>
</comment>
<evidence type="ECO:0000313" key="2">
    <source>
        <dbReference type="EMBL" id="MEE6258680.1"/>
    </source>
</evidence>
<evidence type="ECO:0000259" key="1">
    <source>
        <dbReference type="Pfam" id="PF13480"/>
    </source>
</evidence>